<reference evidence="1" key="1">
    <citation type="submission" date="2020-11" db="EMBL/GenBank/DDBJ databases">
        <authorList>
            <person name="Tran Van P."/>
        </authorList>
    </citation>
    <scope>NUCLEOTIDE SEQUENCE</scope>
</reference>
<dbReference type="AlphaFoldDB" id="A0A7R9GZ11"/>
<dbReference type="EMBL" id="OD001772">
    <property type="protein sequence ID" value="CAD7403104.1"/>
    <property type="molecule type" value="Genomic_DNA"/>
</dbReference>
<dbReference type="Gene3D" id="3.40.630.10">
    <property type="entry name" value="Zn peptidases"/>
    <property type="match status" value="1"/>
</dbReference>
<protein>
    <recommendedName>
        <fullName evidence="2">Aminoacylase</fullName>
    </recommendedName>
</protein>
<evidence type="ECO:0008006" key="2">
    <source>
        <dbReference type="Google" id="ProtNLM"/>
    </source>
</evidence>
<gene>
    <name evidence="1" type="ORF">TPSB3V08_LOCUS3895</name>
</gene>
<organism evidence="1">
    <name type="scientific">Timema poppense</name>
    <name type="common">Walking stick</name>
    <dbReference type="NCBI Taxonomy" id="170557"/>
    <lineage>
        <taxon>Eukaryota</taxon>
        <taxon>Metazoa</taxon>
        <taxon>Ecdysozoa</taxon>
        <taxon>Arthropoda</taxon>
        <taxon>Hexapoda</taxon>
        <taxon>Insecta</taxon>
        <taxon>Pterygota</taxon>
        <taxon>Neoptera</taxon>
        <taxon>Polyneoptera</taxon>
        <taxon>Phasmatodea</taxon>
        <taxon>Timematodea</taxon>
        <taxon>Timematoidea</taxon>
        <taxon>Timematidae</taxon>
        <taxon>Timema</taxon>
    </lineage>
</organism>
<dbReference type="PANTHER" id="PTHR45892:SF1">
    <property type="entry name" value="AMINOACYLASE-1"/>
    <property type="match status" value="1"/>
</dbReference>
<name>A0A7R9GZ11_TIMPO</name>
<dbReference type="SUPFAM" id="SSF53187">
    <property type="entry name" value="Zn-dependent exopeptidases"/>
    <property type="match status" value="1"/>
</dbReference>
<dbReference type="InterPro" id="IPR052083">
    <property type="entry name" value="Aminoacylase-1_M20A"/>
</dbReference>
<sequence>MSAEKLSEAEIEAIANFREYLRIPSVHPNINYDECVSFLRRQASSLGLPIQVYHVVEGKPIVVITWRGSEPALPSDTAQLTHGRISYFKRESFT</sequence>
<evidence type="ECO:0000313" key="1">
    <source>
        <dbReference type="EMBL" id="CAD7403104.1"/>
    </source>
</evidence>
<dbReference type="GO" id="GO:0004046">
    <property type="term" value="F:aminoacylase activity"/>
    <property type="evidence" value="ECO:0007669"/>
    <property type="project" value="TreeGrafter"/>
</dbReference>
<accession>A0A7R9GZ11</accession>
<proteinExistence type="predicted"/>
<dbReference type="PANTHER" id="PTHR45892">
    <property type="entry name" value="AMINOACYLASE-1"/>
    <property type="match status" value="1"/>
</dbReference>